<evidence type="ECO:0000256" key="1">
    <source>
        <dbReference type="SAM" id="Coils"/>
    </source>
</evidence>
<dbReference type="Proteomes" id="UP000467700">
    <property type="component" value="Unassembled WGS sequence"/>
</dbReference>
<organism evidence="3 4">
    <name type="scientific">Cyclocybe aegerita</name>
    <name type="common">Black poplar mushroom</name>
    <name type="synonym">Agrocybe aegerita</name>
    <dbReference type="NCBI Taxonomy" id="1973307"/>
    <lineage>
        <taxon>Eukaryota</taxon>
        <taxon>Fungi</taxon>
        <taxon>Dikarya</taxon>
        <taxon>Basidiomycota</taxon>
        <taxon>Agaricomycotina</taxon>
        <taxon>Agaricomycetes</taxon>
        <taxon>Agaricomycetidae</taxon>
        <taxon>Agaricales</taxon>
        <taxon>Agaricineae</taxon>
        <taxon>Bolbitiaceae</taxon>
        <taxon>Cyclocybe</taxon>
    </lineage>
</organism>
<protein>
    <submittedName>
        <fullName evidence="3">Uncharacterized protein</fullName>
    </submittedName>
</protein>
<proteinExistence type="predicted"/>
<dbReference type="OrthoDB" id="3363533at2759"/>
<evidence type="ECO:0000313" key="4">
    <source>
        <dbReference type="Proteomes" id="UP000467700"/>
    </source>
</evidence>
<comment type="caution">
    <text evidence="3">The sequence shown here is derived from an EMBL/GenBank/DDBJ whole genome shotgun (WGS) entry which is preliminary data.</text>
</comment>
<evidence type="ECO:0000256" key="2">
    <source>
        <dbReference type="SAM" id="MobiDB-lite"/>
    </source>
</evidence>
<evidence type="ECO:0000313" key="3">
    <source>
        <dbReference type="EMBL" id="CAA7265038.1"/>
    </source>
</evidence>
<name>A0A8S0W6S8_CYCAE</name>
<keyword evidence="4" id="KW-1185">Reference proteome</keyword>
<keyword evidence="1" id="KW-0175">Coiled coil</keyword>
<sequence length="263" mass="29990">MRRAQSTRHYPRPSLALAADDLGVLREGDESDLDVLRRQLLDKDRECDKLQMSIQALQDQLAQRPPIEHVQALEREFKNLELLLQGTQRENEKCMADLDRYKLREKTLERELARLAGENWQSNLEVPLPPSGTIRGMHQRSNTINSPIVGGARRTHSPSPSPRADAYHHPNASPGARHTHNVSRSSIVHSPTPPAVIDEEREAAREERERERLAQLEQMKLLILGMQQRLEIREEKLVKMVEKAESEGRRFEGAAVELKAHAA</sequence>
<accession>A0A8S0W6S8</accession>
<feature type="region of interest" description="Disordered" evidence="2">
    <location>
        <begin position="131"/>
        <end position="206"/>
    </location>
</feature>
<feature type="coiled-coil region" evidence="1">
    <location>
        <begin position="40"/>
        <end position="118"/>
    </location>
</feature>
<reference evidence="3 4" key="1">
    <citation type="submission" date="2020-01" db="EMBL/GenBank/DDBJ databases">
        <authorList>
            <person name="Gupta K D."/>
        </authorList>
    </citation>
    <scope>NUCLEOTIDE SEQUENCE [LARGE SCALE GENOMIC DNA]</scope>
</reference>
<dbReference type="EMBL" id="CACVBS010000046">
    <property type="protein sequence ID" value="CAA7265038.1"/>
    <property type="molecule type" value="Genomic_DNA"/>
</dbReference>
<dbReference type="AlphaFoldDB" id="A0A8S0W6S8"/>
<gene>
    <name evidence="3" type="ORF">AAE3_LOCUS6921</name>
</gene>